<name>A0A6G1H4H8_9PEZI</name>
<dbReference type="InterPro" id="IPR013785">
    <property type="entry name" value="Aldolase_TIM"/>
</dbReference>
<evidence type="ECO:0000256" key="11">
    <source>
        <dbReference type="ARBA" id="ARBA00023128"/>
    </source>
</evidence>
<evidence type="ECO:0000256" key="13">
    <source>
        <dbReference type="ARBA" id="ARBA00061137"/>
    </source>
</evidence>
<dbReference type="EMBL" id="ML977150">
    <property type="protein sequence ID" value="KAF1987909.1"/>
    <property type="molecule type" value="Genomic_DNA"/>
</dbReference>
<organism evidence="20 21">
    <name type="scientific">Aulographum hederae CBS 113979</name>
    <dbReference type="NCBI Taxonomy" id="1176131"/>
    <lineage>
        <taxon>Eukaryota</taxon>
        <taxon>Fungi</taxon>
        <taxon>Dikarya</taxon>
        <taxon>Ascomycota</taxon>
        <taxon>Pezizomycotina</taxon>
        <taxon>Dothideomycetes</taxon>
        <taxon>Pleosporomycetidae</taxon>
        <taxon>Aulographales</taxon>
        <taxon>Aulographaceae</taxon>
    </lineage>
</organism>
<keyword evidence="6" id="KW-0285">Flavoprotein</keyword>
<evidence type="ECO:0000256" key="2">
    <source>
        <dbReference type="ARBA" id="ARBA00001970"/>
    </source>
</evidence>
<evidence type="ECO:0000256" key="14">
    <source>
        <dbReference type="ARBA" id="ARBA00061589"/>
    </source>
</evidence>
<sequence length="489" mass="53734">MPSKSAVVTVDEIRKHASADSLWLVVDNKVWDMTEFAPEHPGGTSILLRYAGKDATKPYNEIHAPSLISETLSPSKLKGTLDQSSVDPEWTKPPPEETKQLQLGKKPPLHTLLNAFDFERVGSETINPKAWAYFSSAATDLITLDANRNAYNRIWFRPRVFRNVRKCDTRTKILGCESSLPLMISPAAMAKVVHPDGEKVLARAAASQGIIQAISTNASYSVTDIVPSAPAGHPFVFQLYVNKDRAKTESLLRIVESLGVKAIFVTVDAHVIGKREADERIKADDSLSPPMSGTKNTDDKKGGGLARTTGAFIDESFEWEDLAWLRRVTKLPLVVKGIQGAADAKMAMRWGVDGIVVSNHGGRSLDTTPASVLVLLELQKNCPEVFDKMEVFVDGGIRRGTDILKALCLGARAVGMGRTFLYALNYGQEGVEHFVDIMRDELETSMRLLGITDLSQCHPGLLNTGDVDHLIPSLEEEHPYAKWRPKAVL</sequence>
<dbReference type="InterPro" id="IPR037396">
    <property type="entry name" value="FMN_HAD"/>
</dbReference>
<comment type="catalytic activity">
    <reaction evidence="12">
        <text>(S)-lactate + 2 Fe(III)-[cytochrome c] = 2 Fe(II)-[cytochrome c] + pyruvate + 2 H(+)</text>
        <dbReference type="Rhea" id="RHEA:19909"/>
        <dbReference type="Rhea" id="RHEA-COMP:10350"/>
        <dbReference type="Rhea" id="RHEA-COMP:14399"/>
        <dbReference type="ChEBI" id="CHEBI:15361"/>
        <dbReference type="ChEBI" id="CHEBI:15378"/>
        <dbReference type="ChEBI" id="CHEBI:16651"/>
        <dbReference type="ChEBI" id="CHEBI:29033"/>
        <dbReference type="ChEBI" id="CHEBI:29034"/>
        <dbReference type="EC" id="1.1.2.3"/>
    </reaction>
    <physiologicalReaction direction="left-to-right" evidence="12">
        <dbReference type="Rhea" id="RHEA:19910"/>
    </physiologicalReaction>
</comment>
<evidence type="ECO:0000256" key="16">
    <source>
        <dbReference type="ARBA" id="ARBA00068515"/>
    </source>
</evidence>
<evidence type="ECO:0000256" key="8">
    <source>
        <dbReference type="ARBA" id="ARBA00022723"/>
    </source>
</evidence>
<comment type="subcellular location">
    <subcellularLocation>
        <location evidence="3">Mitochondrion intermembrane space</location>
    </subcellularLocation>
</comment>
<evidence type="ECO:0000256" key="3">
    <source>
        <dbReference type="ARBA" id="ARBA00004569"/>
    </source>
</evidence>
<evidence type="ECO:0000256" key="7">
    <source>
        <dbReference type="ARBA" id="ARBA00022643"/>
    </source>
</evidence>
<evidence type="ECO:0000259" key="18">
    <source>
        <dbReference type="PROSITE" id="PS50255"/>
    </source>
</evidence>
<evidence type="ECO:0000259" key="19">
    <source>
        <dbReference type="PROSITE" id="PS51349"/>
    </source>
</evidence>
<keyword evidence="21" id="KW-1185">Reference proteome</keyword>
<dbReference type="SMART" id="SM01117">
    <property type="entry name" value="Cyt-b5"/>
    <property type="match status" value="1"/>
</dbReference>
<feature type="domain" description="FMN hydroxy acid dehydrogenase" evidence="19">
    <location>
        <begin position="107"/>
        <end position="467"/>
    </location>
</feature>
<keyword evidence="5" id="KW-0349">Heme</keyword>
<comment type="subunit">
    <text evidence="4">Homotetramer.</text>
</comment>
<dbReference type="Gene3D" id="3.20.20.70">
    <property type="entry name" value="Aldolase class I"/>
    <property type="match status" value="1"/>
</dbReference>
<keyword evidence="10" id="KW-0408">Iron</keyword>
<reference evidence="20" key="1">
    <citation type="journal article" date="2020" name="Stud. Mycol.">
        <title>101 Dothideomycetes genomes: a test case for predicting lifestyles and emergence of pathogens.</title>
        <authorList>
            <person name="Haridas S."/>
            <person name="Albert R."/>
            <person name="Binder M."/>
            <person name="Bloem J."/>
            <person name="Labutti K."/>
            <person name="Salamov A."/>
            <person name="Andreopoulos B."/>
            <person name="Baker S."/>
            <person name="Barry K."/>
            <person name="Bills G."/>
            <person name="Bluhm B."/>
            <person name="Cannon C."/>
            <person name="Castanera R."/>
            <person name="Culley D."/>
            <person name="Daum C."/>
            <person name="Ezra D."/>
            <person name="Gonzalez J."/>
            <person name="Henrissat B."/>
            <person name="Kuo A."/>
            <person name="Liang C."/>
            <person name="Lipzen A."/>
            <person name="Lutzoni F."/>
            <person name="Magnuson J."/>
            <person name="Mondo S."/>
            <person name="Nolan M."/>
            <person name="Ohm R."/>
            <person name="Pangilinan J."/>
            <person name="Park H.-J."/>
            <person name="Ramirez L."/>
            <person name="Alfaro M."/>
            <person name="Sun H."/>
            <person name="Tritt A."/>
            <person name="Yoshinaga Y."/>
            <person name="Zwiers L.-H."/>
            <person name="Turgeon B."/>
            <person name="Goodwin S."/>
            <person name="Spatafora J."/>
            <person name="Crous P."/>
            <person name="Grigoriev I."/>
        </authorList>
    </citation>
    <scope>NUCLEOTIDE SEQUENCE</scope>
    <source>
        <strain evidence="20">CBS 113979</strain>
    </source>
</reference>
<dbReference type="FunFam" id="3.20.20.70:FF:000062">
    <property type="entry name" value="Cytochrome b2, mitochondrial, putative"/>
    <property type="match status" value="1"/>
</dbReference>
<gene>
    <name evidence="20" type="ORF">K402DRAFT_329641</name>
</gene>
<evidence type="ECO:0000313" key="21">
    <source>
        <dbReference type="Proteomes" id="UP000800041"/>
    </source>
</evidence>
<dbReference type="PANTHER" id="PTHR10578:SF104">
    <property type="entry name" value="CYTOCHROME B2, MITOCHONDRIAL-RELATED"/>
    <property type="match status" value="1"/>
</dbReference>
<dbReference type="InterPro" id="IPR036400">
    <property type="entry name" value="Cyt_B5-like_heme/steroid_sf"/>
</dbReference>
<dbReference type="Gene3D" id="3.10.120.10">
    <property type="entry name" value="Cytochrome b5-like heme/steroid binding domain"/>
    <property type="match status" value="1"/>
</dbReference>
<comment type="similarity">
    <text evidence="13">In the C-terminal section; belongs to the FMN-dependent alpha-hydroxy acid dehydrogenase family.</text>
</comment>
<dbReference type="SUPFAM" id="SSF55856">
    <property type="entry name" value="Cytochrome b5-like heme/steroid binding domain"/>
    <property type="match status" value="1"/>
</dbReference>
<dbReference type="SUPFAM" id="SSF51395">
    <property type="entry name" value="FMN-linked oxidoreductases"/>
    <property type="match status" value="1"/>
</dbReference>
<proteinExistence type="inferred from homology"/>
<dbReference type="InterPro" id="IPR001199">
    <property type="entry name" value="Cyt_B5-like_heme/steroid-bd"/>
</dbReference>
<evidence type="ECO:0000256" key="12">
    <source>
        <dbReference type="ARBA" id="ARBA00052399"/>
    </source>
</evidence>
<comment type="cofactor">
    <cofactor evidence="2">
        <name>heme b</name>
        <dbReference type="ChEBI" id="CHEBI:60344"/>
    </cofactor>
</comment>
<keyword evidence="9" id="KW-0560">Oxidoreductase</keyword>
<dbReference type="Pfam" id="PF00173">
    <property type="entry name" value="Cyt-b5"/>
    <property type="match status" value="1"/>
</dbReference>
<dbReference type="Proteomes" id="UP000800041">
    <property type="component" value="Unassembled WGS sequence"/>
</dbReference>
<dbReference type="GO" id="GO:0004460">
    <property type="term" value="F:L-lactate dehydrogenase (cytochrome) activity"/>
    <property type="evidence" value="ECO:0007669"/>
    <property type="project" value="UniProtKB-EC"/>
</dbReference>
<keyword evidence="11" id="KW-0496">Mitochondrion</keyword>
<keyword evidence="8" id="KW-0479">Metal-binding</keyword>
<evidence type="ECO:0000313" key="20">
    <source>
        <dbReference type="EMBL" id="KAF1987909.1"/>
    </source>
</evidence>
<comment type="similarity">
    <text evidence="14">In the N-terminal section; belongs to the cytochrome b5 family.</text>
</comment>
<feature type="region of interest" description="Disordered" evidence="17">
    <location>
        <begin position="282"/>
        <end position="305"/>
    </location>
</feature>
<feature type="domain" description="Cytochrome b5 heme-binding" evidence="18">
    <location>
        <begin position="5"/>
        <end position="82"/>
    </location>
</feature>
<evidence type="ECO:0000256" key="9">
    <source>
        <dbReference type="ARBA" id="ARBA00023002"/>
    </source>
</evidence>
<dbReference type="CDD" id="cd02922">
    <property type="entry name" value="FCB2_FMN"/>
    <property type="match status" value="1"/>
</dbReference>
<evidence type="ECO:0000256" key="5">
    <source>
        <dbReference type="ARBA" id="ARBA00022617"/>
    </source>
</evidence>
<dbReference type="InterPro" id="IPR000262">
    <property type="entry name" value="FMN-dep_DH"/>
</dbReference>
<dbReference type="GO" id="GO:0046872">
    <property type="term" value="F:metal ion binding"/>
    <property type="evidence" value="ECO:0007669"/>
    <property type="project" value="UniProtKB-KW"/>
</dbReference>
<evidence type="ECO:0000256" key="17">
    <source>
        <dbReference type="SAM" id="MobiDB-lite"/>
    </source>
</evidence>
<dbReference type="InterPro" id="IPR037458">
    <property type="entry name" value="L-MDH/L-LDH_FMN-bd"/>
</dbReference>
<accession>A0A6G1H4H8</accession>
<dbReference type="AlphaFoldDB" id="A0A6G1H4H8"/>
<dbReference type="PANTHER" id="PTHR10578">
    <property type="entry name" value="S -2-HYDROXY-ACID OXIDASE-RELATED"/>
    <property type="match status" value="1"/>
</dbReference>
<evidence type="ECO:0000256" key="6">
    <source>
        <dbReference type="ARBA" id="ARBA00022630"/>
    </source>
</evidence>
<evidence type="ECO:0000256" key="1">
    <source>
        <dbReference type="ARBA" id="ARBA00001917"/>
    </source>
</evidence>
<dbReference type="EC" id="1.1.2.3" evidence="15"/>
<dbReference type="OrthoDB" id="1925334at2759"/>
<evidence type="ECO:0000256" key="10">
    <source>
        <dbReference type="ARBA" id="ARBA00023004"/>
    </source>
</evidence>
<dbReference type="PROSITE" id="PS51349">
    <property type="entry name" value="FMN_HYDROXY_ACID_DH_2"/>
    <property type="match status" value="1"/>
</dbReference>
<dbReference type="GO" id="GO:0005758">
    <property type="term" value="C:mitochondrial intermembrane space"/>
    <property type="evidence" value="ECO:0007669"/>
    <property type="project" value="UniProtKB-SubCell"/>
</dbReference>
<protein>
    <recommendedName>
        <fullName evidence="16">L-lactate dehydrogenase (cytochrome)</fullName>
        <ecNumber evidence="15">1.1.2.3</ecNumber>
    </recommendedName>
</protein>
<dbReference type="PROSITE" id="PS50255">
    <property type="entry name" value="CYTOCHROME_B5_2"/>
    <property type="match status" value="1"/>
</dbReference>
<comment type="cofactor">
    <cofactor evidence="1">
        <name>FMN</name>
        <dbReference type="ChEBI" id="CHEBI:58210"/>
    </cofactor>
</comment>
<keyword evidence="7" id="KW-0288">FMN</keyword>
<feature type="region of interest" description="Disordered" evidence="17">
    <location>
        <begin position="76"/>
        <end position="102"/>
    </location>
</feature>
<evidence type="ECO:0000256" key="15">
    <source>
        <dbReference type="ARBA" id="ARBA00066458"/>
    </source>
</evidence>
<dbReference type="Pfam" id="PF01070">
    <property type="entry name" value="FMN_dh"/>
    <property type="match status" value="1"/>
</dbReference>
<evidence type="ECO:0000256" key="4">
    <source>
        <dbReference type="ARBA" id="ARBA00011881"/>
    </source>
</evidence>